<sequence>MSLRNKCTLQSVHTAGDDVRGASLRPRRPKGTLPTSDSAKEPPAYPAANHPNPLLQSAVSYEPPPPHHFIRRPRNVLSDPPDELTAEVERLISINKDMAEGYGQQSTNMMLPTHAGAWQLIRKSCQFECSGRRRNPKKRGSSPPQRVKHV</sequence>
<proteinExistence type="predicted"/>
<gene>
    <name evidence="2" type="ORF">EVAR_3264_1</name>
</gene>
<dbReference type="Proteomes" id="UP000299102">
    <property type="component" value="Unassembled WGS sequence"/>
</dbReference>
<feature type="compositionally biased region" description="Polar residues" evidence="1">
    <location>
        <begin position="1"/>
        <end position="13"/>
    </location>
</feature>
<feature type="compositionally biased region" description="Basic residues" evidence="1">
    <location>
        <begin position="132"/>
        <end position="150"/>
    </location>
</feature>
<dbReference type="EMBL" id="BGZK01000020">
    <property type="protein sequence ID" value="GBP06017.1"/>
    <property type="molecule type" value="Genomic_DNA"/>
</dbReference>
<evidence type="ECO:0000313" key="3">
    <source>
        <dbReference type="Proteomes" id="UP000299102"/>
    </source>
</evidence>
<organism evidence="2 3">
    <name type="scientific">Eumeta variegata</name>
    <name type="common">Bagworm moth</name>
    <name type="synonym">Eumeta japonica</name>
    <dbReference type="NCBI Taxonomy" id="151549"/>
    <lineage>
        <taxon>Eukaryota</taxon>
        <taxon>Metazoa</taxon>
        <taxon>Ecdysozoa</taxon>
        <taxon>Arthropoda</taxon>
        <taxon>Hexapoda</taxon>
        <taxon>Insecta</taxon>
        <taxon>Pterygota</taxon>
        <taxon>Neoptera</taxon>
        <taxon>Endopterygota</taxon>
        <taxon>Lepidoptera</taxon>
        <taxon>Glossata</taxon>
        <taxon>Ditrysia</taxon>
        <taxon>Tineoidea</taxon>
        <taxon>Psychidae</taxon>
        <taxon>Oiketicinae</taxon>
        <taxon>Eumeta</taxon>
    </lineage>
</organism>
<dbReference type="AlphaFoldDB" id="A0A4C1SXM1"/>
<feature type="region of interest" description="Disordered" evidence="1">
    <location>
        <begin position="1"/>
        <end position="80"/>
    </location>
</feature>
<feature type="region of interest" description="Disordered" evidence="1">
    <location>
        <begin position="129"/>
        <end position="150"/>
    </location>
</feature>
<accession>A0A4C1SXM1</accession>
<evidence type="ECO:0000313" key="2">
    <source>
        <dbReference type="EMBL" id="GBP06017.1"/>
    </source>
</evidence>
<keyword evidence="3" id="KW-1185">Reference proteome</keyword>
<protein>
    <submittedName>
        <fullName evidence="2">Uncharacterized protein</fullName>
    </submittedName>
</protein>
<reference evidence="2 3" key="1">
    <citation type="journal article" date="2019" name="Commun. Biol.">
        <title>The bagworm genome reveals a unique fibroin gene that provides high tensile strength.</title>
        <authorList>
            <person name="Kono N."/>
            <person name="Nakamura H."/>
            <person name="Ohtoshi R."/>
            <person name="Tomita M."/>
            <person name="Numata K."/>
            <person name="Arakawa K."/>
        </authorList>
    </citation>
    <scope>NUCLEOTIDE SEQUENCE [LARGE SCALE GENOMIC DNA]</scope>
</reference>
<comment type="caution">
    <text evidence="2">The sequence shown here is derived from an EMBL/GenBank/DDBJ whole genome shotgun (WGS) entry which is preliminary data.</text>
</comment>
<evidence type="ECO:0000256" key="1">
    <source>
        <dbReference type="SAM" id="MobiDB-lite"/>
    </source>
</evidence>
<name>A0A4C1SXM1_EUMVA</name>